<evidence type="ECO:0000259" key="8">
    <source>
        <dbReference type="Pfam" id="PF22571"/>
    </source>
</evidence>
<dbReference type="GO" id="GO:0005886">
    <property type="term" value="C:plasma membrane"/>
    <property type="evidence" value="ECO:0007669"/>
    <property type="project" value="UniProtKB-SubCell"/>
</dbReference>
<evidence type="ECO:0000259" key="9">
    <source>
        <dbReference type="Pfam" id="PF22744"/>
    </source>
</evidence>
<feature type="domain" description="Phage shock protein PspC N-terminal" evidence="7">
    <location>
        <begin position="107"/>
        <end position="162"/>
    </location>
</feature>
<sequence>MNKTIIINMNGTIFHIEEDAYDILKNYMTGIKKHFAGTDDSFEITTDIENRIAEMFTELLKKDGKQVIVTTDVTSVILQMGTIEDFSTEEQEPVFASRAGDTSANRSLFRDPEDHLIGGVAAGIANYFGIDAVWVRLAFVITLFGAGSGFLIYIILWALIPRANTRAERMAMKGERADLQGFKRNFDEELKNIKQSLSNANREARPFIYKIRDFIGEFLLLLQRFFKGGGKILLKLIGLMIIIACACAIIGLLVSIVVFSANQSMFVHRFSPFNIVDYRFNNILYVCGFLVCAIPLFGLILFTIRIVFSRNVLGRSIGFILLIGWIAALSTVAFYATKIASDFRYTASFNQKMDIMPTPNQHYFLKINTAKILTKEDSLTLGIKKNDFANRIIVNMNNENDTDISPENVSLFIQKSENKFPSLVESYRSKGANYQEALLNARNTQYNFMQEDSVIKFDRKLIPINKAVWRDQKLDVTLNLPLNSIITIDESLDYILRDVDLYSCYNDDKNWGHRLAKFKMTETGLVCLKDSTQNKEGLK</sequence>
<name>A0A7K1SSE4_9SPHI</name>
<keyword evidence="2" id="KW-1003">Cell membrane</keyword>
<dbReference type="InterPro" id="IPR052027">
    <property type="entry name" value="PspC"/>
</dbReference>
<evidence type="ECO:0000256" key="3">
    <source>
        <dbReference type="ARBA" id="ARBA00022692"/>
    </source>
</evidence>
<gene>
    <name evidence="10" type="ORF">GO621_01560</name>
</gene>
<dbReference type="RefSeq" id="WP_157563425.1">
    <property type="nucleotide sequence ID" value="NZ_WPIK01000001.1"/>
</dbReference>
<evidence type="ECO:0000256" key="2">
    <source>
        <dbReference type="ARBA" id="ARBA00022475"/>
    </source>
</evidence>
<evidence type="ECO:0000259" key="7">
    <source>
        <dbReference type="Pfam" id="PF04024"/>
    </source>
</evidence>
<dbReference type="InterPro" id="IPR007168">
    <property type="entry name" value="Phageshock_PspC_N"/>
</dbReference>
<evidence type="ECO:0000313" key="11">
    <source>
        <dbReference type="Proteomes" id="UP000462014"/>
    </source>
</evidence>
<evidence type="ECO:0000256" key="4">
    <source>
        <dbReference type="ARBA" id="ARBA00022989"/>
    </source>
</evidence>
<dbReference type="InterPro" id="IPR054319">
    <property type="entry name" value="PspC-rel_ToastRack"/>
</dbReference>
<feature type="transmembrane region" description="Helical" evidence="6">
    <location>
        <begin position="116"/>
        <end position="135"/>
    </location>
</feature>
<keyword evidence="5 6" id="KW-0472">Membrane</keyword>
<dbReference type="AlphaFoldDB" id="A0A7K1SSE4"/>
<dbReference type="Pfam" id="PF04024">
    <property type="entry name" value="PspC"/>
    <property type="match status" value="1"/>
</dbReference>
<evidence type="ECO:0000256" key="5">
    <source>
        <dbReference type="ARBA" id="ARBA00023136"/>
    </source>
</evidence>
<dbReference type="EMBL" id="WPIK01000001">
    <property type="protein sequence ID" value="MVN20221.1"/>
    <property type="molecule type" value="Genomic_DNA"/>
</dbReference>
<proteinExistence type="predicted"/>
<feature type="transmembrane region" description="Helical" evidence="6">
    <location>
        <begin position="141"/>
        <end position="160"/>
    </location>
</feature>
<evidence type="ECO:0000313" key="10">
    <source>
        <dbReference type="EMBL" id="MVN20221.1"/>
    </source>
</evidence>
<organism evidence="10 11">
    <name type="scientific">Mucilaginibacter arboris</name>
    <dbReference type="NCBI Taxonomy" id="2682090"/>
    <lineage>
        <taxon>Bacteria</taxon>
        <taxon>Pseudomonadati</taxon>
        <taxon>Bacteroidota</taxon>
        <taxon>Sphingobacteriia</taxon>
        <taxon>Sphingobacteriales</taxon>
        <taxon>Sphingobacteriaceae</taxon>
        <taxon>Mucilaginibacter</taxon>
    </lineage>
</organism>
<feature type="domain" description="PspC-related ToastRack" evidence="9">
    <location>
        <begin position="398"/>
        <end position="531"/>
    </location>
</feature>
<feature type="transmembrane region" description="Helical" evidence="6">
    <location>
        <begin position="316"/>
        <end position="336"/>
    </location>
</feature>
<feature type="transmembrane region" description="Helical" evidence="6">
    <location>
        <begin position="282"/>
        <end position="304"/>
    </location>
</feature>
<dbReference type="PANTHER" id="PTHR33885:SF3">
    <property type="entry name" value="PHAGE SHOCK PROTEIN C"/>
    <property type="match status" value="1"/>
</dbReference>
<evidence type="ECO:0000256" key="1">
    <source>
        <dbReference type="ARBA" id="ARBA00004162"/>
    </source>
</evidence>
<feature type="domain" description="PspC-related transmembrane region" evidence="8">
    <location>
        <begin position="207"/>
        <end position="343"/>
    </location>
</feature>
<accession>A0A7K1SSE4</accession>
<evidence type="ECO:0000256" key="6">
    <source>
        <dbReference type="SAM" id="Phobius"/>
    </source>
</evidence>
<dbReference type="Pfam" id="PF22571">
    <property type="entry name" value="LiaI-LiaF-TM_PspC"/>
    <property type="match status" value="1"/>
</dbReference>
<comment type="subcellular location">
    <subcellularLocation>
        <location evidence="1">Cell membrane</location>
        <topology evidence="1">Single-pass membrane protein</topology>
    </subcellularLocation>
</comment>
<dbReference type="Proteomes" id="UP000462014">
    <property type="component" value="Unassembled WGS sequence"/>
</dbReference>
<keyword evidence="4 6" id="KW-1133">Transmembrane helix</keyword>
<reference evidence="10 11" key="1">
    <citation type="submission" date="2019-12" db="EMBL/GenBank/DDBJ databases">
        <title>Mucilaginibacter sp. HMF7410 genome sequencing and assembly.</title>
        <authorList>
            <person name="Kang H."/>
            <person name="Cha I."/>
            <person name="Kim H."/>
            <person name="Joh K."/>
        </authorList>
    </citation>
    <scope>NUCLEOTIDE SEQUENCE [LARGE SCALE GENOMIC DNA]</scope>
    <source>
        <strain evidence="10 11">HMF7410</strain>
    </source>
</reference>
<protein>
    <submittedName>
        <fullName evidence="10">PspC domain-containing protein</fullName>
    </submittedName>
</protein>
<dbReference type="InterPro" id="IPR054321">
    <property type="entry name" value="PspC-rel_TM"/>
</dbReference>
<feature type="transmembrane region" description="Helical" evidence="6">
    <location>
        <begin position="232"/>
        <end position="262"/>
    </location>
</feature>
<dbReference type="Pfam" id="PF22744">
    <property type="entry name" value="Toast-rack_PspC-Cterm"/>
    <property type="match status" value="1"/>
</dbReference>
<keyword evidence="11" id="KW-1185">Reference proteome</keyword>
<keyword evidence="3 6" id="KW-0812">Transmembrane</keyword>
<comment type="caution">
    <text evidence="10">The sequence shown here is derived from an EMBL/GenBank/DDBJ whole genome shotgun (WGS) entry which is preliminary data.</text>
</comment>
<dbReference type="PANTHER" id="PTHR33885">
    <property type="entry name" value="PHAGE SHOCK PROTEIN C"/>
    <property type="match status" value="1"/>
</dbReference>